<reference evidence="1" key="1">
    <citation type="submission" date="2009-04" db="EMBL/GenBank/DDBJ databases">
        <authorList>
            <person name="Weinstock G."/>
            <person name="Sodergren E."/>
            <person name="Clifton S."/>
            <person name="Fulton L."/>
            <person name="Fulton B."/>
            <person name="Courtney L."/>
            <person name="Fronick C."/>
            <person name="Harrison M."/>
            <person name="Strong C."/>
            <person name="Farmer C."/>
            <person name="Delahaunty K."/>
            <person name="Markovic C."/>
            <person name="Hall O."/>
            <person name="Minx P."/>
            <person name="Tomlinson C."/>
            <person name="Mitreva M."/>
            <person name="Nelson J."/>
            <person name="Hou S."/>
            <person name="Wollam A."/>
            <person name="Pepin K.H."/>
            <person name="Johnson M."/>
            <person name="Bhonagiri V."/>
            <person name="Nash W.E."/>
            <person name="Warren W."/>
            <person name="Chinwalla A."/>
            <person name="Mardis E.R."/>
            <person name="Wilson R.K."/>
        </authorList>
    </citation>
    <scope>NUCLEOTIDE SEQUENCE [LARGE SCALE GENOMIC DNA]</scope>
    <source>
        <strain evidence="1">ATCC 51147</strain>
    </source>
</reference>
<accession>C4GHR3</accession>
<comment type="caution">
    <text evidence="1">The sequence shown here is derived from an EMBL/GenBank/DDBJ whole genome shotgun (WGS) entry which is preliminary data.</text>
</comment>
<name>C4GHR3_9NEIS</name>
<dbReference type="EMBL" id="ACJW02000002">
    <property type="protein sequence ID" value="EEP68501.1"/>
    <property type="molecule type" value="Genomic_DNA"/>
</dbReference>
<gene>
    <name evidence="1" type="ORF">GCWU000324_00397</name>
</gene>
<sequence>MCVSCFQAAKRRGILALLRMRKQGSPALPRRLADAGSLKHHYNSVFFIF</sequence>
<dbReference type="AlphaFoldDB" id="C4GHR3"/>
<dbReference type="HOGENOM" id="CLU_3136664_0_0_4"/>
<keyword evidence="2" id="KW-1185">Reference proteome</keyword>
<proteinExistence type="predicted"/>
<protein>
    <submittedName>
        <fullName evidence="1">Uncharacterized protein</fullName>
    </submittedName>
</protein>
<dbReference type="STRING" id="629741.GCWU000324_00397"/>
<evidence type="ECO:0000313" key="1">
    <source>
        <dbReference type="EMBL" id="EEP68501.1"/>
    </source>
</evidence>
<evidence type="ECO:0000313" key="2">
    <source>
        <dbReference type="Proteomes" id="UP000003009"/>
    </source>
</evidence>
<organism evidence="1 2">
    <name type="scientific">Kingella oralis ATCC 51147</name>
    <dbReference type="NCBI Taxonomy" id="629741"/>
    <lineage>
        <taxon>Bacteria</taxon>
        <taxon>Pseudomonadati</taxon>
        <taxon>Pseudomonadota</taxon>
        <taxon>Betaproteobacteria</taxon>
        <taxon>Neisseriales</taxon>
        <taxon>Neisseriaceae</taxon>
        <taxon>Kingella</taxon>
    </lineage>
</organism>
<dbReference type="Proteomes" id="UP000003009">
    <property type="component" value="Unassembled WGS sequence"/>
</dbReference>